<dbReference type="OrthoDB" id="3509362at2759"/>
<dbReference type="PANTHER" id="PTHR11695">
    <property type="entry name" value="ALCOHOL DEHYDROGENASE RELATED"/>
    <property type="match status" value="1"/>
</dbReference>
<dbReference type="RefSeq" id="XP_037196184.1">
    <property type="nucleotide sequence ID" value="XM_037332030.1"/>
</dbReference>
<dbReference type="GO" id="GO:0005739">
    <property type="term" value="C:mitochondrion"/>
    <property type="evidence" value="ECO:0007669"/>
    <property type="project" value="TreeGrafter"/>
</dbReference>
<reference evidence="1 2" key="1">
    <citation type="journal article" date="2020" name="Phytopathology">
        <title>A high-quality genome resource of Botrytis fragariae, a new and rapidly spreading fungal pathogen causing strawberry gray mold in the U.S.A.</title>
        <authorList>
            <person name="Wu Y."/>
            <person name="Saski C.A."/>
            <person name="Schnabel G."/>
            <person name="Xiao S."/>
            <person name="Hu M."/>
        </authorList>
    </citation>
    <scope>NUCLEOTIDE SEQUENCE [LARGE SCALE GENOMIC DNA]</scope>
    <source>
        <strain evidence="1 2">BVB16</strain>
    </source>
</reference>
<dbReference type="SUPFAM" id="SSF50129">
    <property type="entry name" value="GroES-like"/>
    <property type="match status" value="1"/>
</dbReference>
<keyword evidence="2" id="KW-1185">Reference proteome</keyword>
<dbReference type="Gene3D" id="3.40.50.720">
    <property type="entry name" value="NAD(P)-binding Rossmann-like Domain"/>
    <property type="match status" value="1"/>
</dbReference>
<dbReference type="Gene3D" id="3.90.180.10">
    <property type="entry name" value="Medium-chain alcohol dehydrogenases, catalytic domain"/>
    <property type="match status" value="2"/>
</dbReference>
<dbReference type="InterPro" id="IPR011032">
    <property type="entry name" value="GroES-like_sf"/>
</dbReference>
<sequence length="253" mass="27309">MPSTPLSHPLPQTIKALLQPDIHSPKLILATIPTPVATPGTFEHLIHVHSTSPCAGELTWTANLSAYTSLLPTLSPSSVTSKLQIPCYDLSGTVLTAPPNSPFPPGTEVYTRTSFSRPGNARAYTIALTSELARKPNNLSWEEAASVPLSAFTAWQAFAGVEGGEEGGRVVSVKEDPNKWKPNEGVADDVEGKFFVMEPEGWQLEETAKLIEKGQVKATIDSVWPLRDFEKAFAIVEGGHARGKVIINVRDSE</sequence>
<proteinExistence type="predicted"/>
<dbReference type="PANTHER" id="PTHR11695:SF647">
    <property type="entry name" value="ENOYL REDUCTASE (ER) DOMAIN-CONTAINING PROTEIN"/>
    <property type="match status" value="1"/>
</dbReference>
<gene>
    <name evidence="1" type="ORF">Bfra_001603</name>
</gene>
<evidence type="ECO:0000313" key="1">
    <source>
        <dbReference type="EMBL" id="KAF5877238.1"/>
    </source>
</evidence>
<dbReference type="InterPro" id="IPR050700">
    <property type="entry name" value="YIM1/Zinc_Alcohol_DH_Fams"/>
</dbReference>
<protein>
    <submittedName>
        <fullName evidence="1">Putative zinc-binding oxidoreductase protein</fullName>
    </submittedName>
</protein>
<name>A0A8H6B0M8_9HELO</name>
<dbReference type="GeneID" id="59255722"/>
<dbReference type="Proteomes" id="UP000531561">
    <property type="component" value="Unassembled WGS sequence"/>
</dbReference>
<accession>A0A8H6B0M8</accession>
<dbReference type="AlphaFoldDB" id="A0A8H6B0M8"/>
<evidence type="ECO:0000313" key="2">
    <source>
        <dbReference type="Proteomes" id="UP000531561"/>
    </source>
</evidence>
<organism evidence="1 2">
    <name type="scientific">Botrytis fragariae</name>
    <dbReference type="NCBI Taxonomy" id="1964551"/>
    <lineage>
        <taxon>Eukaryota</taxon>
        <taxon>Fungi</taxon>
        <taxon>Dikarya</taxon>
        <taxon>Ascomycota</taxon>
        <taxon>Pezizomycotina</taxon>
        <taxon>Leotiomycetes</taxon>
        <taxon>Helotiales</taxon>
        <taxon>Sclerotiniaceae</taxon>
        <taxon>Botrytis</taxon>
    </lineage>
</organism>
<dbReference type="EMBL" id="JABFCT010000003">
    <property type="protein sequence ID" value="KAF5877238.1"/>
    <property type="molecule type" value="Genomic_DNA"/>
</dbReference>
<comment type="caution">
    <text evidence="1">The sequence shown here is derived from an EMBL/GenBank/DDBJ whole genome shotgun (WGS) entry which is preliminary data.</text>
</comment>
<dbReference type="Pfam" id="PF13602">
    <property type="entry name" value="ADH_zinc_N_2"/>
    <property type="match status" value="1"/>
</dbReference>